<keyword evidence="1" id="KW-0677">Repeat</keyword>
<feature type="region of interest" description="Disordered" evidence="4">
    <location>
        <begin position="232"/>
        <end position="274"/>
    </location>
</feature>
<evidence type="ECO:0000313" key="5">
    <source>
        <dbReference type="EMBL" id="KAG9229800.1"/>
    </source>
</evidence>
<dbReference type="PROSITE" id="PS50297">
    <property type="entry name" value="ANK_REP_REGION"/>
    <property type="match status" value="2"/>
</dbReference>
<evidence type="ECO:0000256" key="1">
    <source>
        <dbReference type="ARBA" id="ARBA00022737"/>
    </source>
</evidence>
<evidence type="ECO:0000256" key="2">
    <source>
        <dbReference type="ARBA" id="ARBA00023043"/>
    </source>
</evidence>
<dbReference type="InterPro" id="IPR002110">
    <property type="entry name" value="Ankyrin_rpt"/>
</dbReference>
<dbReference type="OrthoDB" id="341259at2759"/>
<evidence type="ECO:0000313" key="6">
    <source>
        <dbReference type="Proteomes" id="UP000824998"/>
    </source>
</evidence>
<evidence type="ECO:0000256" key="4">
    <source>
        <dbReference type="SAM" id="MobiDB-lite"/>
    </source>
</evidence>
<accession>A0A9P8C1E3</accession>
<reference evidence="5" key="1">
    <citation type="journal article" date="2021" name="IMA Fungus">
        <title>Genomic characterization of three marine fungi, including Emericellopsis atlantica sp. nov. with signatures of a generalist lifestyle and marine biomass degradation.</title>
        <authorList>
            <person name="Hagestad O.C."/>
            <person name="Hou L."/>
            <person name="Andersen J.H."/>
            <person name="Hansen E.H."/>
            <person name="Altermark B."/>
            <person name="Li C."/>
            <person name="Kuhnert E."/>
            <person name="Cox R.J."/>
            <person name="Crous P.W."/>
            <person name="Spatafora J.W."/>
            <person name="Lail K."/>
            <person name="Amirebrahimi M."/>
            <person name="Lipzen A."/>
            <person name="Pangilinan J."/>
            <person name="Andreopoulos W."/>
            <person name="Hayes R.D."/>
            <person name="Ng V."/>
            <person name="Grigoriev I.V."/>
            <person name="Jackson S.A."/>
            <person name="Sutton T.D.S."/>
            <person name="Dobson A.D.W."/>
            <person name="Rama T."/>
        </authorList>
    </citation>
    <scope>NUCLEOTIDE SEQUENCE</scope>
    <source>
        <strain evidence="5">TRa018bII</strain>
    </source>
</reference>
<dbReference type="Gene3D" id="1.25.40.20">
    <property type="entry name" value="Ankyrin repeat-containing domain"/>
    <property type="match status" value="3"/>
</dbReference>
<organism evidence="5 6">
    <name type="scientific">Amylocarpus encephaloides</name>
    <dbReference type="NCBI Taxonomy" id="45428"/>
    <lineage>
        <taxon>Eukaryota</taxon>
        <taxon>Fungi</taxon>
        <taxon>Dikarya</taxon>
        <taxon>Ascomycota</taxon>
        <taxon>Pezizomycotina</taxon>
        <taxon>Leotiomycetes</taxon>
        <taxon>Helotiales</taxon>
        <taxon>Helotiales incertae sedis</taxon>
        <taxon>Amylocarpus</taxon>
    </lineage>
</organism>
<proteinExistence type="predicted"/>
<dbReference type="PROSITE" id="PS50088">
    <property type="entry name" value="ANK_REPEAT"/>
    <property type="match status" value="3"/>
</dbReference>
<dbReference type="PANTHER" id="PTHR24198">
    <property type="entry name" value="ANKYRIN REPEAT AND PROTEIN KINASE DOMAIN-CONTAINING PROTEIN"/>
    <property type="match status" value="1"/>
</dbReference>
<feature type="repeat" description="ANK" evidence="3">
    <location>
        <begin position="690"/>
        <end position="722"/>
    </location>
</feature>
<dbReference type="Proteomes" id="UP000824998">
    <property type="component" value="Unassembled WGS sequence"/>
</dbReference>
<feature type="repeat" description="ANK" evidence="3">
    <location>
        <begin position="1081"/>
        <end position="1113"/>
    </location>
</feature>
<dbReference type="SUPFAM" id="SSF48403">
    <property type="entry name" value="Ankyrin repeat"/>
    <property type="match status" value="3"/>
</dbReference>
<dbReference type="PANTHER" id="PTHR24198:SF165">
    <property type="entry name" value="ANKYRIN REPEAT-CONTAINING PROTEIN-RELATED"/>
    <property type="match status" value="1"/>
</dbReference>
<keyword evidence="6" id="KW-1185">Reference proteome</keyword>
<name>A0A9P8C1E3_9HELO</name>
<feature type="region of interest" description="Disordered" evidence="4">
    <location>
        <begin position="1487"/>
        <end position="1531"/>
    </location>
</feature>
<evidence type="ECO:0008006" key="7">
    <source>
        <dbReference type="Google" id="ProtNLM"/>
    </source>
</evidence>
<comment type="caution">
    <text evidence="5">The sequence shown here is derived from an EMBL/GenBank/DDBJ whole genome shotgun (WGS) entry which is preliminary data.</text>
</comment>
<dbReference type="InterPro" id="IPR036770">
    <property type="entry name" value="Ankyrin_rpt-contain_sf"/>
</dbReference>
<sequence length="1531" mass="168423">MTAPSVFIQARDLVSRAPPPYPLETSTSDNDSPALKSREEFRSWMDADGAKILLVHAPDDSADIAERIYDQVKVFESQRNTRALFVFDPLDSRYDSAEAMLHSVLAQLVFQSLDNFTTEAVEYALSLLEICHEPQIEDLYAVFCDIVLETLAGPRNADSASESSFTLVLGNLDGNVRNSSWLFRKLQNTVADCELGFKIAITSTDTASLIFDRSASTTYQLSVPSESATANSIKISKRNGTEDGMTGNQSGDRSEGNGTEEKEAGLTRESECNQEVNSPAAASLGAGLLVLVQKRPQLYSYTSILKKLVQSCGKDRDLRRMITTWLQVVELPEISEINDFLSDLNPAISTKTFESMIASVPAEGHSWSANMLERTIFSFRPLTLGELLDLELQGRTKESSGRLANTSALEADIKRIMGGLLRVRHQEVHFGHRRLRDHLSRSQHGALGGWLRLESEKSVHRRIADSCLSYLTSPKRRQLMRSRTTGAESRHTAFECRDDFLSYAVKYWLRHAKAAAKENSFMSEACRRFMDDEEAVSLWVTLYQNFSRPMSMKSNECCHAVSCLAIFAENGAGDVLAAALSKYRESTTFDAACFDALVAAAAVGNIHIVKELKSLAISGAEVLDKPILAAIEGGNADVLSEIVDEAQKGPERIQHITTLLARAASLGHTTAAQTLLRHMKASGFAMGTATGISPCHYACQRGFVEVVDLLVGEGVDVPSKEERARLIGLAVKFRHVEVLPKLDLLDGRGLDDPMTIDYYRQAMEEASRFGRREHVQRMMAEIQNLVEGVDASTECATPETKHTRGHGAMAEYMAKTVAGASGSSRAVQKAIEMRCVGLIDLLMKEEGRREAQDPRRFGDRVETAVKTRDLKVLKLVFEHGAAQIEKEELAGIATRALATAISVTMATCVPFLLQHGADATRQPATLYRAAYMGKAEMVQALIAGHVDVNSGVDGVMSPMHGAFDHAEITRMLLTAGAHVDEETSSGEPAMWYAVKWAHVDVVDELLKGGGDGQPSQVTLQAGLRAAMARRYPYLLEKLVGHCPDASYLPANLLHTQVEDSHVTVVERVLGFHVDPDERMAGDRAPLHCISAKTSGEVIRLLVRRGAALELRNGRGQTPLAVAVQYSNVAAARVLVEHGARVNTAGGYLGGPFHRACFHGTMEMVRLLRGSRADRADVAAADAGFMGTPLQAVLQRRPDTPDKEAILRYLVDEAGTDLNQASATWGSALFPASLTCTPETLGMLIRRGADVTVQDHMGRTALHLALYRTRAHVELFLAARDGQAEDAGLDSVDVMGRHALHFAVLSGRPDLVRFVCDKRPSLVDRPDGDNWTPLLWALRPTGNWRVEGGREGAGEGESEWGESERADILQELVDRGASRLVLGRGLERTWTPMKLVKYYRLSPEVAKVVGPTAEDLETEKGQSWDWRAGGGRRGQVYRYKGSYCDACLLVHHGYFYDCIQCRSTVSYCFKCYQSRDMIHRTDHAFSRNGVEDADESDDEIDGSDAYEPDDAYESEDDIYQTRESPPRGRRPT</sequence>
<feature type="compositionally biased region" description="Acidic residues" evidence="4">
    <location>
        <begin position="1490"/>
        <end position="1517"/>
    </location>
</feature>
<dbReference type="EMBL" id="MU251730">
    <property type="protein sequence ID" value="KAG9229800.1"/>
    <property type="molecule type" value="Genomic_DNA"/>
</dbReference>
<protein>
    <recommendedName>
        <fullName evidence="7">ZZ-type domain-containing protein</fullName>
    </recommendedName>
</protein>
<keyword evidence="2 3" id="KW-0040">ANK repeat</keyword>
<gene>
    <name evidence="5" type="ORF">BJ875DRAFT_521942</name>
</gene>
<feature type="repeat" description="ANK" evidence="3">
    <location>
        <begin position="1114"/>
        <end position="1146"/>
    </location>
</feature>
<dbReference type="SMART" id="SM00248">
    <property type="entry name" value="ANK"/>
    <property type="match status" value="12"/>
</dbReference>
<dbReference type="Pfam" id="PF12796">
    <property type="entry name" value="Ank_2"/>
    <property type="match status" value="4"/>
</dbReference>
<feature type="compositionally biased region" description="Basic and acidic residues" evidence="4">
    <location>
        <begin position="252"/>
        <end position="271"/>
    </location>
</feature>
<evidence type="ECO:0000256" key="3">
    <source>
        <dbReference type="PROSITE-ProRule" id="PRU00023"/>
    </source>
</evidence>